<dbReference type="UCSC" id="uc060jgg.1">
    <property type="organism name" value="human"/>
</dbReference>
<gene>
    <name evidence="1" type="primary">ABCA8</name>
</gene>
<evidence type="ECO:0000313" key="1">
    <source>
        <dbReference type="Ensembl" id="ENSP00000466126.1"/>
    </source>
</evidence>
<dbReference type="SMR" id="K7ELK9"/>
<dbReference type="Ensembl" id="ENST00000585531.1">
    <property type="protein sequence ID" value="ENSP00000466126.1"/>
    <property type="gene ID" value="ENSG00000141338.15"/>
</dbReference>
<organism evidence="1 2">
    <name type="scientific">Homo sapiens</name>
    <name type="common">Human</name>
    <dbReference type="NCBI Taxonomy" id="9606"/>
    <lineage>
        <taxon>Eukaryota</taxon>
        <taxon>Metazoa</taxon>
        <taxon>Chordata</taxon>
        <taxon>Craniata</taxon>
        <taxon>Vertebrata</taxon>
        <taxon>Euteleostomi</taxon>
        <taxon>Mammalia</taxon>
        <taxon>Eutheria</taxon>
        <taxon>Euarchontoglires</taxon>
        <taxon>Primates</taxon>
        <taxon>Haplorrhini</taxon>
        <taxon>Catarrhini</taxon>
        <taxon>Hominidae</taxon>
        <taxon>Homo</taxon>
    </lineage>
</organism>
<dbReference type="Proteomes" id="UP000005640">
    <property type="component" value="Chromosome 17"/>
</dbReference>
<evidence type="ECO:0007829" key="4">
    <source>
        <dbReference type="ProteomicsDB" id="K7ELK9"/>
    </source>
</evidence>
<dbReference type="HOGENOM" id="CLU_170020_0_0_1"/>
<reference evidence="1" key="5">
    <citation type="submission" date="2025-09" db="UniProtKB">
        <authorList>
            <consortium name="Ensembl"/>
        </authorList>
    </citation>
    <scope>IDENTIFICATION</scope>
</reference>
<reference evidence="1 2" key="1">
    <citation type="journal article" date="2001" name="Nature">
        <title>Initial sequencing and analysis of the human genome.</title>
        <authorList>
            <consortium name="International Human Genome Sequencing Consortium"/>
            <person name="Lander E.S."/>
            <person name="Linton L.M."/>
            <person name="Birren B."/>
            <person name="Nusbaum C."/>
            <person name="Zody M.C."/>
            <person name="Baldwin J."/>
            <person name="Devon K."/>
            <person name="Dewar K."/>
            <person name="Doyle M."/>
            <person name="FitzHugh W."/>
            <person name="Funke R."/>
            <person name="Gage D."/>
            <person name="Harris K."/>
            <person name="Heaford A."/>
            <person name="Howland J."/>
            <person name="Kann L."/>
            <person name="Lehoczky J."/>
            <person name="LeVine R."/>
            <person name="McEwan P."/>
            <person name="McKernan K."/>
            <person name="Meldrim J."/>
            <person name="Mesirov J.P."/>
            <person name="Miranda C."/>
            <person name="Morris W."/>
            <person name="Naylor J."/>
            <person name="Raymond C."/>
            <person name="Rosetti M."/>
            <person name="Santos R."/>
            <person name="Sheridan A."/>
            <person name="Sougnez C."/>
            <person name="Stange-Thomann N."/>
            <person name="Stojanovic N."/>
            <person name="Subramanian A."/>
            <person name="Wyman D."/>
            <person name="Rogers J."/>
            <person name="Sulston J."/>
            <person name="Ainscough R."/>
            <person name="Beck S."/>
            <person name="Bentley D."/>
            <person name="Burton J."/>
            <person name="Clee C."/>
            <person name="Carter N."/>
            <person name="Coulson A."/>
            <person name="Deadman R."/>
            <person name="Deloukas P."/>
            <person name="Dunham A."/>
            <person name="Dunham I."/>
            <person name="Durbin R."/>
            <person name="French L."/>
            <person name="Grafham D."/>
            <person name="Gregory S."/>
            <person name="Hubbard T."/>
            <person name="Humphray S."/>
            <person name="Hunt A."/>
            <person name="Jones M."/>
            <person name="Lloyd C."/>
            <person name="McMurray A."/>
            <person name="Matthews L."/>
            <person name="Mercer S."/>
            <person name="Milne S."/>
            <person name="Mullikin J.C."/>
            <person name="Mungall A."/>
            <person name="Plumb R."/>
            <person name="Ross M."/>
            <person name="Shownkeen R."/>
            <person name="Sims S."/>
            <person name="Waterston R.H."/>
            <person name="Wilson R.K."/>
            <person name="Hillier L.W."/>
            <person name="McPherson J.D."/>
            <person name="Marra M.A."/>
            <person name="Mardis E.R."/>
            <person name="Fulton L.A."/>
            <person name="Chinwalla A.T."/>
            <person name="Pepin K.H."/>
            <person name="Gish W.R."/>
            <person name="Chissoe S.L."/>
            <person name="Wendl M.C."/>
            <person name="Delehaunty K.D."/>
            <person name="Miner T.L."/>
            <person name="Delehaunty A."/>
            <person name="Kramer J.B."/>
            <person name="Cook L.L."/>
            <person name="Fulton R.S."/>
            <person name="Johnson D.L."/>
            <person name="Minx P.J."/>
            <person name="Clifton S.W."/>
            <person name="Hawkins T."/>
            <person name="Branscomb E."/>
            <person name="Predki P."/>
            <person name="Richardson P."/>
            <person name="Wenning S."/>
            <person name="Slezak T."/>
            <person name="Doggett N."/>
            <person name="Cheng J.F."/>
            <person name="Olsen A."/>
            <person name="Lucas S."/>
            <person name="Elkin C."/>
            <person name="Uberbacher E."/>
            <person name="Frazier M."/>
            <person name="Gibbs R.A."/>
            <person name="Muzny D.M."/>
            <person name="Scherer S.E."/>
            <person name="Bouck J.B."/>
            <person name="Sodergren E.J."/>
            <person name="Worley K.C."/>
            <person name="Rives C.M."/>
            <person name="Gorrell J.H."/>
            <person name="Metzker M.L."/>
            <person name="Naylor S.L."/>
            <person name="Kucherlapati R.S."/>
            <person name="Nelson D.L."/>
            <person name="Weinstock G.M."/>
            <person name="Sakaki Y."/>
            <person name="Fujiyama A."/>
            <person name="Hattori M."/>
            <person name="Yada T."/>
            <person name="Toyoda A."/>
            <person name="Itoh T."/>
            <person name="Kawagoe C."/>
            <person name="Watanabe H."/>
            <person name="Totoki Y."/>
            <person name="Taylor T."/>
            <person name="Weissenbach J."/>
            <person name="Heilig R."/>
            <person name="Saurin W."/>
            <person name="Artiguenave F."/>
            <person name="Brottier P."/>
            <person name="Bruls T."/>
            <person name="Pelletier E."/>
            <person name="Robert C."/>
            <person name="Wincker P."/>
            <person name="Smith D.R."/>
            <person name="Doucette-Stamm L."/>
            <person name="Rubenfield M."/>
            <person name="Weinstock K."/>
            <person name="Lee H.M."/>
            <person name="Dubois J."/>
            <person name="Rosenthal A."/>
            <person name="Platzer M."/>
            <person name="Nyakatura G."/>
            <person name="Taudien S."/>
            <person name="Rump A."/>
            <person name="Yang H."/>
            <person name="Yu J."/>
            <person name="Wang J."/>
            <person name="Huang G."/>
            <person name="Gu J."/>
            <person name="Hood L."/>
            <person name="Rowen L."/>
            <person name="Madan A."/>
            <person name="Qin S."/>
            <person name="Davis R.W."/>
            <person name="Federspiel N.A."/>
            <person name="Abola A.P."/>
            <person name="Proctor M.J."/>
            <person name="Myers R.M."/>
            <person name="Schmutz J."/>
            <person name="Dickson M."/>
            <person name="Grimwood J."/>
            <person name="Cox D.R."/>
            <person name="Olson M.V."/>
            <person name="Kaul R."/>
            <person name="Raymond C."/>
            <person name="Shimizu N."/>
            <person name="Kawasaki K."/>
            <person name="Minoshima S."/>
            <person name="Evans G.A."/>
            <person name="Athanasiou M."/>
            <person name="Schultz R."/>
            <person name="Roe B.A."/>
            <person name="Chen F."/>
            <person name="Pan H."/>
            <person name="Ramser J."/>
            <person name="Lehrach H."/>
            <person name="Reinhardt R."/>
            <person name="McCombie W.R."/>
            <person name="de la Bastide M."/>
            <person name="Dedhia N."/>
            <person name="Blocker H."/>
            <person name="Hornischer K."/>
            <person name="Nordsiek G."/>
            <person name="Agarwala R."/>
            <person name="Aravind L."/>
            <person name="Bailey J.A."/>
            <person name="Bateman A."/>
            <person name="Batzoglou S."/>
            <person name="Birney E."/>
            <person name="Bork P."/>
            <person name="Brown D.G."/>
            <person name="Burge C.B."/>
            <person name="Cerutti L."/>
            <person name="Chen H.C."/>
            <person name="Church D."/>
            <person name="Clamp M."/>
            <person name="Copley R.R."/>
            <person name="Doerks T."/>
            <person name="Eddy S.R."/>
            <person name="Eichler E.E."/>
            <person name="Furey T.S."/>
            <person name="Galagan J."/>
            <person name="Gilbert J.G."/>
            <person name="Harmon C."/>
            <person name="Hayashizaki Y."/>
            <person name="Haussler D."/>
            <person name="Hermjakob H."/>
            <person name="Hokamp K."/>
            <person name="Jang W."/>
            <person name="Johnson L.S."/>
            <person name="Jones T.A."/>
            <person name="Kasif S."/>
            <person name="Kaspryzk A."/>
            <person name="Kennedy S."/>
            <person name="Kent W.J."/>
            <person name="Kitts P."/>
            <person name="Koonin E.V."/>
            <person name="Korf I."/>
            <person name="Kulp D."/>
            <person name="Lancet D."/>
            <person name="Lowe T.M."/>
            <person name="McLysaght A."/>
            <person name="Mikkelsen T."/>
            <person name="Moran J.V."/>
            <person name="Mulder N."/>
            <person name="Pollara V.J."/>
            <person name="Ponting C.P."/>
            <person name="Schuler G."/>
            <person name="Schultz J."/>
            <person name="Slater G."/>
            <person name="Smit A.F."/>
            <person name="Stupka E."/>
            <person name="Szustakowski J."/>
            <person name="Thierry-Mieg D."/>
            <person name="Thierry-Mieg J."/>
            <person name="Wagner L."/>
            <person name="Wallis J."/>
            <person name="Wheeler R."/>
            <person name="Williams A."/>
            <person name="Wolf Y.I."/>
            <person name="Wolfe K.H."/>
            <person name="Yang S.P."/>
            <person name="Yeh R.F."/>
            <person name="Collins F."/>
            <person name="Guyer M.S."/>
            <person name="Peterson J."/>
            <person name="Felsenfeld A."/>
            <person name="Wetterstrand K.A."/>
            <person name="Patrinos A."/>
            <person name="Morgan M.J."/>
            <person name="de Jong P."/>
            <person name="Catanese J.J."/>
            <person name="Osoegawa K."/>
            <person name="Shizuya H."/>
            <person name="Choi S."/>
            <person name="Chen Y.J."/>
        </authorList>
    </citation>
    <scope>NUCLEOTIDE SEQUENCE [LARGE SCALE GENOMIC DNA]</scope>
</reference>
<dbReference type="OMA" id="GVCYHMP"/>
<accession>K7ELK9</accession>
<dbReference type="OrthoDB" id="8061355at2759"/>
<reference evidence="1 2" key="3">
    <citation type="journal article" date="2006" name="Nature">
        <title>DNA sequence of human chromosome 17 and analysis of rearrangement in the human lineage.</title>
        <authorList>
            <person name="Zody M.C."/>
            <person name="Garber M."/>
            <person name="Adams D.J."/>
            <person name="Sharpe T."/>
            <person name="Harrow J."/>
            <person name="Lupski J.R."/>
            <person name="Nicholson C."/>
            <person name="Searle S.M."/>
            <person name="Wilming L."/>
            <person name="Young S.K."/>
            <person name="Abouelleil A."/>
            <person name="Allen N.R."/>
            <person name="Bi W."/>
            <person name="Bloom T."/>
            <person name="Borowsky M.L."/>
            <person name="Bugalter B.E."/>
            <person name="Butler J."/>
            <person name="Chang J.L."/>
            <person name="Chen C.K."/>
            <person name="Cook A."/>
            <person name="Corum B."/>
            <person name="Cuomo C.A."/>
            <person name="de Jong P.J."/>
            <person name="DeCaprio D."/>
            <person name="Dewar K."/>
            <person name="FitzGerald M."/>
            <person name="Gilbert J."/>
            <person name="Gibson R."/>
            <person name="Gnerre S."/>
            <person name="Goldstein S."/>
            <person name="Grafham D.V."/>
            <person name="Grocock R."/>
            <person name="Hafez N."/>
            <person name="Hagopian D.S."/>
            <person name="Hart E."/>
            <person name="Norman C.H."/>
            <person name="Humphray S."/>
            <person name="Jaffe D.B."/>
            <person name="Jones M."/>
            <person name="Kamal M."/>
            <person name="Khodiyar V.K."/>
            <person name="LaButti K."/>
            <person name="Laird G."/>
            <person name="Lehoczky J."/>
            <person name="Liu X."/>
            <person name="Lokyitsang T."/>
            <person name="Loveland J."/>
            <person name="Lui A."/>
            <person name="Macdonald P."/>
            <person name="Major J.E."/>
            <person name="Matthews L."/>
            <person name="Mauceli E."/>
            <person name="McCarroll S.A."/>
            <person name="Mihalev A.H."/>
            <person name="Mudge J."/>
            <person name="Nguyen C."/>
            <person name="Nicol R."/>
            <person name="O'Leary S.B."/>
            <person name="Osoegawa K."/>
            <person name="Schwartz D.C."/>
            <person name="Shaw-Smith C."/>
            <person name="Stankiewicz P."/>
            <person name="Steward C."/>
            <person name="Swarbreck D."/>
            <person name="Venkataraman V."/>
            <person name="Whittaker C.A."/>
            <person name="Yang X."/>
            <person name="Zimmer A.R."/>
            <person name="Bradley A."/>
            <person name="Hubbard T."/>
            <person name="Birren B.W."/>
            <person name="Rogers J."/>
            <person name="Lander E.S."/>
            <person name="Nusbaum C."/>
        </authorList>
    </citation>
    <scope>NUCLEOTIDE SEQUENCE [LARGE SCALE GENOMIC DNA]</scope>
</reference>
<keyword evidence="2" id="KW-1185">Reference proteome</keyword>
<dbReference type="OpenTargets" id="ENSG00000141338"/>
<dbReference type="EMBL" id="AC015844">
    <property type="status" value="NOT_ANNOTATED_CDS"/>
    <property type="molecule type" value="Genomic_DNA"/>
</dbReference>
<dbReference type="Bgee" id="ENSG00000141338">
    <property type="expression patterns" value="Expressed in dorsal root ganglion and 192 other cell types or tissues"/>
</dbReference>
<dbReference type="Antibodypedia" id="31802">
    <property type="antibodies" value="141 antibodies from 27 providers"/>
</dbReference>
<dbReference type="ExpressionAtlas" id="K7ELK9">
    <property type="expression patterns" value="baseline and differential"/>
</dbReference>
<sequence length="115" mass="13444">MRKRKISVCQQTWALLCKNFLKKWRMKRESLMEWLNSLLLLLCLYIYPHSHQVNDFSSLLTMDLGRVDTFNESRFSVVYTPVTNTTQQIMNKVASTPFLAGKEVLGLPDEESIKE</sequence>
<evidence type="ECO:0007829" key="3">
    <source>
        <dbReference type="PeptideAtlas" id="K7ELK9"/>
    </source>
</evidence>
<name>K7ELK9_HUMAN</name>
<dbReference type="EMBL" id="AC005922">
    <property type="status" value="NOT_ANNOTATED_CDS"/>
    <property type="molecule type" value="Genomic_DNA"/>
</dbReference>
<dbReference type="Ensembl" id="ENST00000585531.1">
    <property type="protein sequence ID" value="ENSP00000466126.1"/>
    <property type="gene ID" value="ENSG00000141338.16"/>
</dbReference>
<feature type="non-terminal residue" evidence="1">
    <location>
        <position position="115"/>
    </location>
</feature>
<dbReference type="HGNC" id="HGNC:38">
    <property type="gene designation" value="ABCA8"/>
</dbReference>
<dbReference type="GeneTree" id="ENSGT00940000162012"/>
<keyword evidence="3 4" id="KW-1267">Proteomics identification</keyword>
<proteinExistence type="evidence at protein level"/>
<reference evidence="1" key="4">
    <citation type="submission" date="2025-08" db="UniProtKB">
        <authorList>
            <consortium name="Ensembl"/>
        </authorList>
    </citation>
    <scope>IDENTIFICATION</scope>
</reference>
<dbReference type="MassIVE" id="K7ELK9"/>
<evidence type="ECO:0000313" key="2">
    <source>
        <dbReference type="Proteomes" id="UP000005640"/>
    </source>
</evidence>
<dbReference type="ChiTaRS" id="ABCA8">
    <property type="organism name" value="human"/>
</dbReference>
<dbReference type="VEuPathDB" id="HostDB:ENSG00000141338"/>
<reference evidence="1 2" key="2">
    <citation type="journal article" date="2004" name="Nature">
        <title>Finishing the euchromatic sequence of the human genome.</title>
        <authorList>
            <consortium name="International Human Genome Sequencing Consortium"/>
        </authorList>
    </citation>
    <scope>NUCLEOTIDE SEQUENCE [LARGE SCALE GENOMIC DNA]</scope>
</reference>
<protein>
    <submittedName>
        <fullName evidence="1">ATP binding cassette subfamily A member 8</fullName>
    </submittedName>
</protein>
<dbReference type="AlphaFoldDB" id="K7ELK9"/>